<name>A0ACB7CA33_9ASCO</name>
<reference evidence="1 2" key="1">
    <citation type="journal article" date="2021" name="Commun. Biol.">
        <title>Genomic insights into the host specific adaptation of the Pneumocystis genus.</title>
        <authorList>
            <person name="Cisse O.H."/>
            <person name="Ma L."/>
            <person name="Dekker J.P."/>
            <person name="Khil P.P."/>
            <person name="Youn J.-H."/>
            <person name="Brenchley J.M."/>
            <person name="Blair R."/>
            <person name="Pahar B."/>
            <person name="Chabe M."/>
            <person name="Van Rompay K.K.A."/>
            <person name="Keesler R."/>
            <person name="Sukura A."/>
            <person name="Hirsch V."/>
            <person name="Kutty G."/>
            <person name="Liu Y."/>
            <person name="Peng L."/>
            <person name="Chen J."/>
            <person name="Song J."/>
            <person name="Weissenbacher-Lang C."/>
            <person name="Xu J."/>
            <person name="Upham N.S."/>
            <person name="Stajich J.E."/>
            <person name="Cuomo C.A."/>
            <person name="Cushion M.T."/>
            <person name="Kovacs J.A."/>
        </authorList>
    </citation>
    <scope>NUCLEOTIDE SEQUENCE [LARGE SCALE GENOMIC DNA]</scope>
    <source>
        <strain evidence="1 2">RABM</strain>
    </source>
</reference>
<evidence type="ECO:0000313" key="2">
    <source>
        <dbReference type="Proteomes" id="UP000768646"/>
    </source>
</evidence>
<protein>
    <submittedName>
        <fullName evidence="1">Uncharacterized protein</fullName>
    </submittedName>
</protein>
<dbReference type="EMBL" id="JABTEG010000009">
    <property type="protein sequence ID" value="KAG4304325.1"/>
    <property type="molecule type" value="Genomic_DNA"/>
</dbReference>
<gene>
    <name evidence="1" type="ORF">PORY_002300</name>
</gene>
<comment type="caution">
    <text evidence="1">The sequence shown here is derived from an EMBL/GenBank/DDBJ whole genome shotgun (WGS) entry which is preliminary data.</text>
</comment>
<proteinExistence type="predicted"/>
<dbReference type="Proteomes" id="UP000768646">
    <property type="component" value="Unassembled WGS sequence"/>
</dbReference>
<keyword evidence="2" id="KW-1185">Reference proteome</keyword>
<organism evidence="1 2">
    <name type="scientific">Pneumocystis oryctolagi</name>
    <dbReference type="NCBI Taxonomy" id="42067"/>
    <lineage>
        <taxon>Eukaryota</taxon>
        <taxon>Fungi</taxon>
        <taxon>Dikarya</taxon>
        <taxon>Ascomycota</taxon>
        <taxon>Taphrinomycotina</taxon>
        <taxon>Pneumocystomycetes</taxon>
        <taxon>Pneumocystaceae</taxon>
        <taxon>Pneumocystis</taxon>
    </lineage>
</organism>
<sequence>MVILAASICTKSGKAILSRQFRDISKTRIEGLLAAFPQLTNAGAQHTTIETDYVRYVYQPLEELYMILITNLHSNILQDMNTLHLFIETVTNICHSCDEQEILRNAFELLNAFDEITSFGYRENLSFAQIKSFLEMDSHEEKIQEIIAKNKELEAGEERKRRVKQFELQRKESSKKGFNNFQFLHHNQYQLTSHSSYNTDSNHNIEDISQNQVNKPFTLKGKGMHLEKKLKQLDICETTKHKNSKEHTFSNSTVEENNTDEAASSESIQIKISEDIYIVKTKDNTIENLEIKGDLHLRVLQQNDGFFRLFLWDNENKDIQYKTHPNVDKSQFLSDKIIAHRDSTKPFPINNFLGLLKWRIKKNKKIDFPFNINFRSSCDDEYTSVYIEYELTSNKYELYNVLISIPIQFSSVQETSEEIIVNSENKSLEWKISKINSFNKSDCKKITINKNDIQSCFPISVYFNMKALIFDIDIIKAELVNTGKIISFSKSIAVSGKIHIK</sequence>
<accession>A0ACB7CA33</accession>
<evidence type="ECO:0000313" key="1">
    <source>
        <dbReference type="EMBL" id="KAG4304325.1"/>
    </source>
</evidence>